<dbReference type="Pfam" id="PF00892">
    <property type="entry name" value="EamA"/>
    <property type="match status" value="2"/>
</dbReference>
<keyword evidence="9" id="KW-1185">Reference proteome</keyword>
<evidence type="ECO:0000259" key="7">
    <source>
        <dbReference type="Pfam" id="PF00892"/>
    </source>
</evidence>
<feature type="transmembrane region" description="Helical" evidence="6">
    <location>
        <begin position="147"/>
        <end position="167"/>
    </location>
</feature>
<keyword evidence="3 6" id="KW-0812">Transmembrane</keyword>
<comment type="caution">
    <text evidence="8">The sequence shown here is derived from an EMBL/GenBank/DDBJ whole genome shotgun (WGS) entry which is preliminary data.</text>
</comment>
<feature type="transmembrane region" description="Helical" evidence="6">
    <location>
        <begin position="124"/>
        <end position="141"/>
    </location>
</feature>
<dbReference type="Proteomes" id="UP000721844">
    <property type="component" value="Unassembled WGS sequence"/>
</dbReference>
<feature type="transmembrane region" description="Helical" evidence="6">
    <location>
        <begin position="96"/>
        <end position="115"/>
    </location>
</feature>
<dbReference type="PANTHER" id="PTHR32322">
    <property type="entry name" value="INNER MEMBRANE TRANSPORTER"/>
    <property type="match status" value="1"/>
</dbReference>
<evidence type="ECO:0000256" key="5">
    <source>
        <dbReference type="ARBA" id="ARBA00023136"/>
    </source>
</evidence>
<evidence type="ECO:0000313" key="8">
    <source>
        <dbReference type="EMBL" id="MCB8881914.1"/>
    </source>
</evidence>
<feature type="transmembrane region" description="Helical" evidence="6">
    <location>
        <begin position="243"/>
        <end position="262"/>
    </location>
</feature>
<dbReference type="SUPFAM" id="SSF103481">
    <property type="entry name" value="Multidrug resistance efflux transporter EmrE"/>
    <property type="match status" value="2"/>
</dbReference>
<proteinExistence type="inferred from homology"/>
<gene>
    <name evidence="8" type="ORF">ACELLULO517_16845</name>
</gene>
<feature type="transmembrane region" description="Helical" evidence="6">
    <location>
        <begin position="37"/>
        <end position="57"/>
    </location>
</feature>
<evidence type="ECO:0000256" key="1">
    <source>
        <dbReference type="ARBA" id="ARBA00004141"/>
    </source>
</evidence>
<feature type="transmembrane region" description="Helical" evidence="6">
    <location>
        <begin position="179"/>
        <end position="199"/>
    </location>
</feature>
<name>A0A963Z365_9PROT</name>
<reference evidence="8 9" key="1">
    <citation type="journal article" date="2021" name="Microorganisms">
        <title>Acidisoma silvae sp. nov. and Acidisomacellulosilytica sp. nov., Two Acidophilic Bacteria Isolated from Decaying Wood, Hydrolyzing Cellulose and Producing Poly-3-hydroxybutyrate.</title>
        <authorList>
            <person name="Mieszkin S."/>
            <person name="Pouder E."/>
            <person name="Uroz S."/>
            <person name="Simon-Colin C."/>
            <person name="Alain K."/>
        </authorList>
    </citation>
    <scope>NUCLEOTIDE SEQUENCE [LARGE SCALE GENOMIC DNA]</scope>
    <source>
        <strain evidence="8 9">HW T5.17</strain>
    </source>
</reference>
<dbReference type="AlphaFoldDB" id="A0A963Z365"/>
<protein>
    <submittedName>
        <fullName evidence="8">DMT family transporter</fullName>
    </submittedName>
</protein>
<dbReference type="EMBL" id="JAESVA010000005">
    <property type="protein sequence ID" value="MCB8881914.1"/>
    <property type="molecule type" value="Genomic_DNA"/>
</dbReference>
<evidence type="ECO:0000256" key="6">
    <source>
        <dbReference type="SAM" id="Phobius"/>
    </source>
</evidence>
<comment type="subcellular location">
    <subcellularLocation>
        <location evidence="1">Membrane</location>
        <topology evidence="1">Multi-pass membrane protein</topology>
    </subcellularLocation>
</comment>
<feature type="domain" description="EamA" evidence="7">
    <location>
        <begin position="150"/>
        <end position="279"/>
    </location>
</feature>
<evidence type="ECO:0000313" key="9">
    <source>
        <dbReference type="Proteomes" id="UP000721844"/>
    </source>
</evidence>
<dbReference type="PANTHER" id="PTHR32322:SF2">
    <property type="entry name" value="EAMA DOMAIN-CONTAINING PROTEIN"/>
    <property type="match status" value="1"/>
</dbReference>
<sequence>MTQTKTGSGWGSGLLGVLIFSGSLPATRLAVSGFSPLFLTSARAVIAAALAGAMLILLRQKRPARGDILSLGIVALGVVIGFPLLTALALRHIDAGHSVVFIGLLPLMTAGFAVLRGGERPKPLFWLFSVLGSLSVVGFALGQGGGAATAGDLLMVAAILLCGLGYAEGARLSRQLGGWQVISWALLLALPLMLVLAMATRPAHWAGIGLAAWAGLAYVSLFSMLLGFVFWYRGLALGGAARVGQLQLLQPFIGLMLAALVLGETMEWSMLAAAGAVVLCVGAARRFA</sequence>
<keyword evidence="4 6" id="KW-1133">Transmembrane helix</keyword>
<feature type="transmembrane region" description="Helical" evidence="6">
    <location>
        <begin position="268"/>
        <end position="287"/>
    </location>
</feature>
<feature type="transmembrane region" description="Helical" evidence="6">
    <location>
        <begin position="205"/>
        <end position="231"/>
    </location>
</feature>
<keyword evidence="5 6" id="KW-0472">Membrane</keyword>
<feature type="transmembrane region" description="Helical" evidence="6">
    <location>
        <begin position="12"/>
        <end position="31"/>
    </location>
</feature>
<feature type="transmembrane region" description="Helical" evidence="6">
    <location>
        <begin position="69"/>
        <end position="90"/>
    </location>
</feature>
<evidence type="ECO:0000256" key="3">
    <source>
        <dbReference type="ARBA" id="ARBA00022692"/>
    </source>
</evidence>
<feature type="domain" description="EamA" evidence="7">
    <location>
        <begin position="13"/>
        <end position="138"/>
    </location>
</feature>
<comment type="similarity">
    <text evidence="2">Belongs to the EamA transporter family.</text>
</comment>
<dbReference type="GO" id="GO:0016020">
    <property type="term" value="C:membrane"/>
    <property type="evidence" value="ECO:0007669"/>
    <property type="project" value="UniProtKB-SubCell"/>
</dbReference>
<dbReference type="InterPro" id="IPR050638">
    <property type="entry name" value="AA-Vitamin_Transporters"/>
</dbReference>
<evidence type="ECO:0000256" key="4">
    <source>
        <dbReference type="ARBA" id="ARBA00022989"/>
    </source>
</evidence>
<dbReference type="InterPro" id="IPR037185">
    <property type="entry name" value="EmrE-like"/>
</dbReference>
<dbReference type="InterPro" id="IPR000620">
    <property type="entry name" value="EamA_dom"/>
</dbReference>
<evidence type="ECO:0000256" key="2">
    <source>
        <dbReference type="ARBA" id="ARBA00007362"/>
    </source>
</evidence>
<accession>A0A963Z365</accession>
<organism evidence="8 9">
    <name type="scientific">Acidisoma cellulosilyticum</name>
    <dbReference type="NCBI Taxonomy" id="2802395"/>
    <lineage>
        <taxon>Bacteria</taxon>
        <taxon>Pseudomonadati</taxon>
        <taxon>Pseudomonadota</taxon>
        <taxon>Alphaproteobacteria</taxon>
        <taxon>Acetobacterales</taxon>
        <taxon>Acidocellaceae</taxon>
        <taxon>Acidisoma</taxon>
    </lineage>
</organism>
<dbReference type="RefSeq" id="WP_227308568.1">
    <property type="nucleotide sequence ID" value="NZ_JAESVA010000005.1"/>
</dbReference>